<dbReference type="EMBL" id="JABAYA010000019">
    <property type="protein sequence ID" value="KAF7730088.1"/>
    <property type="molecule type" value="Genomic_DNA"/>
</dbReference>
<comment type="caution">
    <text evidence="1">The sequence shown here is derived from an EMBL/GenBank/DDBJ whole genome shotgun (WGS) entry which is preliminary data.</text>
</comment>
<dbReference type="AlphaFoldDB" id="A0A8H7BTB1"/>
<dbReference type="Proteomes" id="UP000605846">
    <property type="component" value="Unassembled WGS sequence"/>
</dbReference>
<keyword evidence="2" id="KW-1185">Reference proteome</keyword>
<sequence length="230" mass="25648">MTLAALSHNPPSTPAHYQTPNSKWRKGLALFAKYSANSKKQWTPTTLAAATEKFIRHRPSPSPEIKCEDLTAKEFAELAGIKIKSPSETDPDLLSTTQHHLTVRTAISSDLRTCPRIWDSDFWYNECPQQQAPQPIPIQSSSYSYHTVVSSIGSSSSSSGGSTAATSYASQDFISHLRRHSTQEDRPICNVIHKGRFKIVVGQDDEEEAEPIQPPCEQVVEWRRKRAATE</sequence>
<organism evidence="1 2">
    <name type="scientific">Apophysomyces ossiformis</name>
    <dbReference type="NCBI Taxonomy" id="679940"/>
    <lineage>
        <taxon>Eukaryota</taxon>
        <taxon>Fungi</taxon>
        <taxon>Fungi incertae sedis</taxon>
        <taxon>Mucoromycota</taxon>
        <taxon>Mucoromycotina</taxon>
        <taxon>Mucoromycetes</taxon>
        <taxon>Mucorales</taxon>
        <taxon>Mucorineae</taxon>
        <taxon>Mucoraceae</taxon>
        <taxon>Apophysomyces</taxon>
    </lineage>
</organism>
<evidence type="ECO:0000313" key="2">
    <source>
        <dbReference type="Proteomes" id="UP000605846"/>
    </source>
</evidence>
<name>A0A8H7BTB1_9FUNG</name>
<evidence type="ECO:0000313" key="1">
    <source>
        <dbReference type="EMBL" id="KAF7730088.1"/>
    </source>
</evidence>
<protein>
    <submittedName>
        <fullName evidence="1">Uncharacterized protein</fullName>
    </submittedName>
</protein>
<dbReference type="OrthoDB" id="2272820at2759"/>
<reference evidence="1" key="1">
    <citation type="submission" date="2020-01" db="EMBL/GenBank/DDBJ databases">
        <title>Genome Sequencing of Three Apophysomyces-Like Fungal Strains Confirms a Novel Fungal Genus in the Mucoromycota with divergent Burkholderia-like Endosymbiotic Bacteria.</title>
        <authorList>
            <person name="Stajich J.E."/>
            <person name="Macias A.M."/>
            <person name="Carter-House D."/>
            <person name="Lovett B."/>
            <person name="Kasson L.R."/>
            <person name="Berry K."/>
            <person name="Grigoriev I."/>
            <person name="Chang Y."/>
            <person name="Spatafora J."/>
            <person name="Kasson M.T."/>
        </authorList>
    </citation>
    <scope>NUCLEOTIDE SEQUENCE</scope>
    <source>
        <strain evidence="1">NRRL A-21654</strain>
    </source>
</reference>
<gene>
    <name evidence="1" type="ORF">EC973_003034</name>
</gene>
<accession>A0A8H7BTB1</accession>
<proteinExistence type="predicted"/>